<reference evidence="2" key="2">
    <citation type="submission" date="2023-05" db="EMBL/GenBank/DDBJ databases">
        <authorList>
            <consortium name="Lawrence Berkeley National Laboratory"/>
            <person name="Steindorff A."/>
            <person name="Hensen N."/>
            <person name="Bonometti L."/>
            <person name="Westerberg I."/>
            <person name="Brannstrom I.O."/>
            <person name="Guillou S."/>
            <person name="Cros-Aarteil S."/>
            <person name="Calhoun S."/>
            <person name="Haridas S."/>
            <person name="Kuo A."/>
            <person name="Mondo S."/>
            <person name="Pangilinan J."/>
            <person name="Riley R."/>
            <person name="Labutti K."/>
            <person name="Andreopoulos B."/>
            <person name="Lipzen A."/>
            <person name="Chen C."/>
            <person name="Yanf M."/>
            <person name="Daum C."/>
            <person name="Ng V."/>
            <person name="Clum A."/>
            <person name="Ohm R."/>
            <person name="Martin F."/>
            <person name="Silar P."/>
            <person name="Natvig D."/>
            <person name="Lalanne C."/>
            <person name="Gautier V."/>
            <person name="Ament-Velasquez S.L."/>
            <person name="Kruys A."/>
            <person name="Hutchinson M.I."/>
            <person name="Powell A.J."/>
            <person name="Barry K."/>
            <person name="Miller A.N."/>
            <person name="Grigoriev I.V."/>
            <person name="Debuchy R."/>
            <person name="Gladieux P."/>
            <person name="Thoren M.H."/>
            <person name="Johannesson H."/>
        </authorList>
    </citation>
    <scope>NUCLEOTIDE SEQUENCE</scope>
    <source>
        <strain evidence="2">PSN293</strain>
    </source>
</reference>
<dbReference type="Proteomes" id="UP001301769">
    <property type="component" value="Unassembled WGS sequence"/>
</dbReference>
<protein>
    <submittedName>
        <fullName evidence="2">Uncharacterized protein</fullName>
    </submittedName>
</protein>
<evidence type="ECO:0000313" key="3">
    <source>
        <dbReference type="Proteomes" id="UP001301769"/>
    </source>
</evidence>
<gene>
    <name evidence="2" type="ORF">QBC37DRAFT_102639</name>
</gene>
<feature type="chain" id="PRO_5042905662" evidence="1">
    <location>
        <begin position="25"/>
        <end position="131"/>
    </location>
</feature>
<comment type="caution">
    <text evidence="2">The sequence shown here is derived from an EMBL/GenBank/DDBJ whole genome shotgun (WGS) entry which is preliminary data.</text>
</comment>
<dbReference type="AlphaFoldDB" id="A0AAN6XUX3"/>
<name>A0AAN6XUX3_9PEZI</name>
<evidence type="ECO:0000256" key="1">
    <source>
        <dbReference type="SAM" id="SignalP"/>
    </source>
</evidence>
<organism evidence="2 3">
    <name type="scientific">Rhypophila decipiens</name>
    <dbReference type="NCBI Taxonomy" id="261697"/>
    <lineage>
        <taxon>Eukaryota</taxon>
        <taxon>Fungi</taxon>
        <taxon>Dikarya</taxon>
        <taxon>Ascomycota</taxon>
        <taxon>Pezizomycotina</taxon>
        <taxon>Sordariomycetes</taxon>
        <taxon>Sordariomycetidae</taxon>
        <taxon>Sordariales</taxon>
        <taxon>Naviculisporaceae</taxon>
        <taxon>Rhypophila</taxon>
    </lineage>
</organism>
<feature type="signal peptide" evidence="1">
    <location>
        <begin position="1"/>
        <end position="24"/>
    </location>
</feature>
<reference evidence="2" key="1">
    <citation type="journal article" date="2023" name="Mol. Phylogenet. Evol.">
        <title>Genome-scale phylogeny and comparative genomics of the fungal order Sordariales.</title>
        <authorList>
            <person name="Hensen N."/>
            <person name="Bonometti L."/>
            <person name="Westerberg I."/>
            <person name="Brannstrom I.O."/>
            <person name="Guillou S."/>
            <person name="Cros-Aarteil S."/>
            <person name="Calhoun S."/>
            <person name="Haridas S."/>
            <person name="Kuo A."/>
            <person name="Mondo S."/>
            <person name="Pangilinan J."/>
            <person name="Riley R."/>
            <person name="LaButti K."/>
            <person name="Andreopoulos B."/>
            <person name="Lipzen A."/>
            <person name="Chen C."/>
            <person name="Yan M."/>
            <person name="Daum C."/>
            <person name="Ng V."/>
            <person name="Clum A."/>
            <person name="Steindorff A."/>
            <person name="Ohm R.A."/>
            <person name="Martin F."/>
            <person name="Silar P."/>
            <person name="Natvig D.O."/>
            <person name="Lalanne C."/>
            <person name="Gautier V."/>
            <person name="Ament-Velasquez S.L."/>
            <person name="Kruys A."/>
            <person name="Hutchinson M.I."/>
            <person name="Powell A.J."/>
            <person name="Barry K."/>
            <person name="Miller A.N."/>
            <person name="Grigoriev I.V."/>
            <person name="Debuchy R."/>
            <person name="Gladieux P."/>
            <person name="Hiltunen Thoren M."/>
            <person name="Johannesson H."/>
        </authorList>
    </citation>
    <scope>NUCLEOTIDE SEQUENCE</scope>
    <source>
        <strain evidence="2">PSN293</strain>
    </source>
</reference>
<evidence type="ECO:0000313" key="2">
    <source>
        <dbReference type="EMBL" id="KAK4207058.1"/>
    </source>
</evidence>
<sequence>MHFTTAGPLALLTLLAHHAVPISATSNIVPDFEVKLVLNATAILDPTNSYKLKPSVLSAFSIPTTVTKINVQSLDTNSKTIHNAGWSPRIRKTEGESDFELTYKKRYPVTSTIDAALTTANTEGFDSTDID</sequence>
<keyword evidence="3" id="KW-1185">Reference proteome</keyword>
<keyword evidence="1" id="KW-0732">Signal</keyword>
<proteinExistence type="predicted"/>
<accession>A0AAN6XUX3</accession>
<dbReference type="EMBL" id="MU858323">
    <property type="protein sequence ID" value="KAK4207058.1"/>
    <property type="molecule type" value="Genomic_DNA"/>
</dbReference>